<accession>A0A9W6Z848</accession>
<comment type="caution">
    <text evidence="1">The sequence shown here is derived from an EMBL/GenBank/DDBJ whole genome shotgun (WGS) entry which is preliminary data.</text>
</comment>
<proteinExistence type="predicted"/>
<dbReference type="AlphaFoldDB" id="A0A9W6Z848"/>
<protein>
    <submittedName>
        <fullName evidence="1">Unnamed protein product</fullName>
    </submittedName>
</protein>
<evidence type="ECO:0000313" key="1">
    <source>
        <dbReference type="EMBL" id="GMG56204.1"/>
    </source>
</evidence>
<keyword evidence="2" id="KW-1185">Reference proteome</keyword>
<reference evidence="1" key="1">
    <citation type="submission" date="2023-04" db="EMBL/GenBank/DDBJ databases">
        <title>Ambrosiozyma monospora NBRC 1965.</title>
        <authorList>
            <person name="Ichikawa N."/>
            <person name="Sato H."/>
            <person name="Tonouchi N."/>
        </authorList>
    </citation>
    <scope>NUCLEOTIDE SEQUENCE</scope>
    <source>
        <strain evidence="1">NBRC 1965</strain>
    </source>
</reference>
<name>A0A9W6Z848_AMBMO</name>
<dbReference type="Proteomes" id="UP001165063">
    <property type="component" value="Unassembled WGS sequence"/>
</dbReference>
<organism evidence="1 2">
    <name type="scientific">Ambrosiozyma monospora</name>
    <name type="common">Yeast</name>
    <name type="synonym">Endomycopsis monosporus</name>
    <dbReference type="NCBI Taxonomy" id="43982"/>
    <lineage>
        <taxon>Eukaryota</taxon>
        <taxon>Fungi</taxon>
        <taxon>Dikarya</taxon>
        <taxon>Ascomycota</taxon>
        <taxon>Saccharomycotina</taxon>
        <taxon>Pichiomycetes</taxon>
        <taxon>Pichiales</taxon>
        <taxon>Pichiaceae</taxon>
        <taxon>Ambrosiozyma</taxon>
    </lineage>
</organism>
<sequence length="359" mass="40888">MLSDSEDDIDTIAPIRPINKKMYMKKDPSEFTITSIVTAVPSKKPLQPITFNESESDIGDGVKPVKLLTNKKVNSIEKKPVAAGKRAAQVRSVTSLIKKVPTNVVDADNENDTNTENSEMSNYQKRILSRRQQAHITNPGMKSYAKVTNPVSNSFNDYNFNDDLIVLDDESEKKPVYKLDDDLSSSFQFDDDDIDLIEIATKPLATKERQHPDTVSSHVGFAFSRSKLDTSPDDTIMPNVFKKDDGLPTHKERNRLVFKLKQLKVHPKRIDSMLNSFERLDFPGFDDPTNGILKHSNRDNKHKKDYCKVAHSKTTSNMFEFNEFLDNMKPGDRDSRVSLSDQSDAELKWKEKNPWFIVD</sequence>
<gene>
    <name evidence="1" type="ORF">Amon01_000827100</name>
</gene>
<evidence type="ECO:0000313" key="2">
    <source>
        <dbReference type="Proteomes" id="UP001165063"/>
    </source>
</evidence>
<dbReference type="EMBL" id="BSXU01007066">
    <property type="protein sequence ID" value="GMG56204.1"/>
    <property type="molecule type" value="Genomic_DNA"/>
</dbReference>